<gene>
    <name evidence="2" type="ORF">ADN01_07455</name>
</gene>
<dbReference type="Pfam" id="PF24717">
    <property type="entry name" value="DUF7672"/>
    <property type="match status" value="1"/>
</dbReference>
<accession>A0A0P6YLL8</accession>
<dbReference type="InterPro" id="IPR056089">
    <property type="entry name" value="DUF7672"/>
</dbReference>
<evidence type="ECO:0000313" key="2">
    <source>
        <dbReference type="EMBL" id="KPL83550.1"/>
    </source>
</evidence>
<protein>
    <submittedName>
        <fullName evidence="2">Uncharacterized protein</fullName>
    </submittedName>
</protein>
<dbReference type="RefSeq" id="WP_062418787.1">
    <property type="nucleotide sequence ID" value="NZ_DF967974.1"/>
</dbReference>
<proteinExistence type="predicted"/>
<sequence length="79" mass="8095">MGAIFLAGWMVLVGAVAMNLAAGALGLSTWYDFLKAGGELGWGKAAQQVSWISWVFLLGLYPLGLGALAAAGLRLARGG</sequence>
<feature type="transmembrane region" description="Helical" evidence="1">
    <location>
        <begin position="50"/>
        <end position="73"/>
    </location>
</feature>
<name>A0A0P6YLL8_9CHLR</name>
<dbReference type="EMBL" id="LGCM01000029">
    <property type="protein sequence ID" value="KPL83550.1"/>
    <property type="molecule type" value="Genomic_DNA"/>
</dbReference>
<keyword evidence="1" id="KW-1133">Transmembrane helix</keyword>
<keyword evidence="1" id="KW-0472">Membrane</keyword>
<keyword evidence="1" id="KW-0812">Transmembrane</keyword>
<reference evidence="2 3" key="1">
    <citation type="submission" date="2015-07" db="EMBL/GenBank/DDBJ databases">
        <title>Genome sequence of Levilinea saccharolytica DSM 16555.</title>
        <authorList>
            <person name="Hemp J."/>
            <person name="Ward L.M."/>
            <person name="Pace L.A."/>
            <person name="Fischer W.W."/>
        </authorList>
    </citation>
    <scope>NUCLEOTIDE SEQUENCE [LARGE SCALE GENOMIC DNA]</scope>
    <source>
        <strain evidence="2 3">KIBI-1</strain>
    </source>
</reference>
<comment type="caution">
    <text evidence="2">The sequence shown here is derived from an EMBL/GenBank/DDBJ whole genome shotgun (WGS) entry which is preliminary data.</text>
</comment>
<evidence type="ECO:0000313" key="3">
    <source>
        <dbReference type="Proteomes" id="UP000050501"/>
    </source>
</evidence>
<dbReference type="AlphaFoldDB" id="A0A0P6YLL8"/>
<keyword evidence="3" id="KW-1185">Reference proteome</keyword>
<organism evidence="2 3">
    <name type="scientific">Levilinea saccharolytica</name>
    <dbReference type="NCBI Taxonomy" id="229921"/>
    <lineage>
        <taxon>Bacteria</taxon>
        <taxon>Bacillati</taxon>
        <taxon>Chloroflexota</taxon>
        <taxon>Anaerolineae</taxon>
        <taxon>Anaerolineales</taxon>
        <taxon>Anaerolineaceae</taxon>
        <taxon>Levilinea</taxon>
    </lineage>
</organism>
<evidence type="ECO:0000256" key="1">
    <source>
        <dbReference type="SAM" id="Phobius"/>
    </source>
</evidence>
<dbReference type="Proteomes" id="UP000050501">
    <property type="component" value="Unassembled WGS sequence"/>
</dbReference>